<evidence type="ECO:0000256" key="5">
    <source>
        <dbReference type="ARBA" id="ARBA00023244"/>
    </source>
</evidence>
<dbReference type="Gene3D" id="3.40.50.1400">
    <property type="match status" value="2"/>
</dbReference>
<comment type="subcellular location">
    <subcellularLocation>
        <location evidence="7 8">Cytoplasm</location>
    </subcellularLocation>
</comment>
<dbReference type="RefSeq" id="WP_233054722.1">
    <property type="nucleotide sequence ID" value="NZ_JAIMJA010000028.1"/>
</dbReference>
<dbReference type="EC" id="4.98.1.1" evidence="7 8"/>
<accession>A0ABS8WD49</accession>
<keyword evidence="7" id="KW-0479">Metal-binding</keyword>
<comment type="function">
    <text evidence="7 8">Catalyzes the ferrous insertion into protoporphyrin IX.</text>
</comment>
<comment type="catalytic activity">
    <reaction evidence="7 8">
        <text>heme b + 2 H(+) = protoporphyrin IX + Fe(2+)</text>
        <dbReference type="Rhea" id="RHEA:22584"/>
        <dbReference type="ChEBI" id="CHEBI:15378"/>
        <dbReference type="ChEBI" id="CHEBI:29033"/>
        <dbReference type="ChEBI" id="CHEBI:57306"/>
        <dbReference type="ChEBI" id="CHEBI:60344"/>
        <dbReference type="EC" id="4.98.1.1"/>
    </reaction>
</comment>
<keyword evidence="10" id="KW-1185">Reference proteome</keyword>
<comment type="similarity">
    <text evidence="1 7 8">Belongs to the ferrochelatase family.</text>
</comment>
<dbReference type="PANTHER" id="PTHR11108">
    <property type="entry name" value="FERROCHELATASE"/>
    <property type="match status" value="1"/>
</dbReference>
<dbReference type="InterPro" id="IPR019772">
    <property type="entry name" value="Ferrochelatase_AS"/>
</dbReference>
<dbReference type="GO" id="GO:0016829">
    <property type="term" value="F:lyase activity"/>
    <property type="evidence" value="ECO:0007669"/>
    <property type="project" value="UniProtKB-KW"/>
</dbReference>
<dbReference type="CDD" id="cd03411">
    <property type="entry name" value="Ferrochelatase_N"/>
    <property type="match status" value="1"/>
</dbReference>
<dbReference type="NCBIfam" id="TIGR00109">
    <property type="entry name" value="hemH"/>
    <property type="match status" value="1"/>
</dbReference>
<dbReference type="InterPro" id="IPR001015">
    <property type="entry name" value="Ferrochelatase"/>
</dbReference>
<dbReference type="SUPFAM" id="SSF53800">
    <property type="entry name" value="Chelatase"/>
    <property type="match status" value="1"/>
</dbReference>
<evidence type="ECO:0000256" key="7">
    <source>
        <dbReference type="HAMAP-Rule" id="MF_00323"/>
    </source>
</evidence>
<keyword evidence="7 8" id="KW-0963">Cytoplasm</keyword>
<evidence type="ECO:0000256" key="4">
    <source>
        <dbReference type="ARBA" id="ARBA00023239"/>
    </source>
</evidence>
<evidence type="ECO:0000313" key="10">
    <source>
        <dbReference type="Proteomes" id="UP001201273"/>
    </source>
</evidence>
<dbReference type="CDD" id="cd00419">
    <property type="entry name" value="Ferrochelatase_C"/>
    <property type="match status" value="1"/>
</dbReference>
<dbReference type="PANTHER" id="PTHR11108:SF1">
    <property type="entry name" value="FERROCHELATASE, MITOCHONDRIAL"/>
    <property type="match status" value="1"/>
</dbReference>
<protein>
    <recommendedName>
        <fullName evidence="7 8">Ferrochelatase</fullName>
        <ecNumber evidence="7 8">4.98.1.1</ecNumber>
    </recommendedName>
    <alternativeName>
        <fullName evidence="7">Heme synthase</fullName>
    </alternativeName>
    <alternativeName>
        <fullName evidence="7">Protoheme ferro-lyase</fullName>
    </alternativeName>
</protein>
<evidence type="ECO:0000256" key="6">
    <source>
        <dbReference type="ARBA" id="ARBA00024536"/>
    </source>
</evidence>
<keyword evidence="5 7" id="KW-0627">Porphyrin biosynthesis</keyword>
<dbReference type="EMBL" id="JAIMJA010000028">
    <property type="protein sequence ID" value="MCE2596969.1"/>
    <property type="molecule type" value="Genomic_DNA"/>
</dbReference>
<dbReference type="PROSITE" id="PS00534">
    <property type="entry name" value="FERROCHELATASE"/>
    <property type="match status" value="1"/>
</dbReference>
<evidence type="ECO:0000256" key="3">
    <source>
        <dbReference type="ARBA" id="ARBA00023133"/>
    </source>
</evidence>
<feature type="binding site" evidence="7">
    <location>
        <position position="292"/>
    </location>
    <ligand>
        <name>Fe(2+)</name>
        <dbReference type="ChEBI" id="CHEBI:29033"/>
    </ligand>
</feature>
<keyword evidence="4 7" id="KW-0456">Lyase</keyword>
<dbReference type="Pfam" id="PF00762">
    <property type="entry name" value="Ferrochelatase"/>
    <property type="match status" value="1"/>
</dbReference>
<keyword evidence="2 7" id="KW-0408">Iron</keyword>
<evidence type="ECO:0000256" key="2">
    <source>
        <dbReference type="ARBA" id="ARBA00023004"/>
    </source>
</evidence>
<comment type="caution">
    <text evidence="9">The sequence shown here is derived from an EMBL/GenBank/DDBJ whole genome shotgun (WGS) entry which is preliminary data.</text>
</comment>
<dbReference type="InterPro" id="IPR033644">
    <property type="entry name" value="Ferrochelatase_C"/>
</dbReference>
<feature type="binding site" evidence="7">
    <location>
        <position position="211"/>
    </location>
    <ligand>
        <name>Fe(2+)</name>
        <dbReference type="ChEBI" id="CHEBI:29033"/>
    </ligand>
</feature>
<gene>
    <name evidence="7 9" type="primary">hemH</name>
    <name evidence="9" type="ORF">K6Y31_19520</name>
</gene>
<reference evidence="9 10" key="1">
    <citation type="journal article" date="2022" name="Environ. Microbiol. Rep.">
        <title>Eco-phylogenetic analyses reveal divergent evolution of vitamin B12 metabolism in the marine bacterial family 'Psychromonadaceae'.</title>
        <authorList>
            <person name="Jin X."/>
            <person name="Yang Y."/>
            <person name="Cao H."/>
            <person name="Gao B."/>
            <person name="Zhao Z."/>
        </authorList>
    </citation>
    <scope>NUCLEOTIDE SEQUENCE [LARGE SCALE GENOMIC DNA]</scope>
    <source>
        <strain evidence="9 10">MKS20</strain>
    </source>
</reference>
<dbReference type="HAMAP" id="MF_00323">
    <property type="entry name" value="Ferrochelatase"/>
    <property type="match status" value="1"/>
</dbReference>
<dbReference type="InterPro" id="IPR033659">
    <property type="entry name" value="Ferrochelatase_N"/>
</dbReference>
<comment type="pathway">
    <text evidence="7 8">Porphyrin-containing compound metabolism; protoheme biosynthesis; protoheme from protoporphyrin-IX: step 1/1.</text>
</comment>
<name>A0ABS8WD49_9GAMM</name>
<dbReference type="Proteomes" id="UP001201273">
    <property type="component" value="Unassembled WGS sequence"/>
</dbReference>
<sequence length="337" mass="38216">MSRFTALTENAHEKLSASTGVLLTNLGTPQAPTAAALRPYLKQFLSDPRVVEIPRLVWMIILHGIILRVRPAKSAKLYESIWMEGGSPLLVHSQNQRDKLAAQLTEQGFNANVKLAMRYGEPDMAKVLQEFQQEGIRNVVVLPLYPQYSGPTTGSTFDAVSRELNKWRFVPQLHFINSYHDHELYIQALANSIAADFEQHGMPDKLILSYHGMPKQFFDNGDPYYCLCMKTSRLVVEKLGLSKEQYQTCFQSRFGKAEWLKPYTDATLTELAEQGVKNVAVVCPAFSSDCLETLEEMMHENKDVFMEAGGEQYRYIAALNDNPDHIDMMVDLVKPYL</sequence>
<keyword evidence="3 7" id="KW-0350">Heme biosynthesis</keyword>
<comment type="catalytic activity">
    <reaction evidence="6">
        <text>Fe-coproporphyrin III + 2 H(+) = coproporphyrin III + Fe(2+)</text>
        <dbReference type="Rhea" id="RHEA:49572"/>
        <dbReference type="ChEBI" id="CHEBI:15378"/>
        <dbReference type="ChEBI" id="CHEBI:29033"/>
        <dbReference type="ChEBI" id="CHEBI:68438"/>
        <dbReference type="ChEBI" id="CHEBI:131725"/>
        <dbReference type="EC" id="4.99.1.9"/>
    </reaction>
    <physiologicalReaction direction="right-to-left" evidence="6">
        <dbReference type="Rhea" id="RHEA:49574"/>
    </physiologicalReaction>
</comment>
<evidence type="ECO:0000313" key="9">
    <source>
        <dbReference type="EMBL" id="MCE2596969.1"/>
    </source>
</evidence>
<evidence type="ECO:0000256" key="8">
    <source>
        <dbReference type="RuleBase" id="RU000607"/>
    </source>
</evidence>
<evidence type="ECO:0000256" key="1">
    <source>
        <dbReference type="ARBA" id="ARBA00007718"/>
    </source>
</evidence>
<proteinExistence type="inferred from homology"/>
<organism evidence="9 10">
    <name type="scientific">Motilimonas cestriensis</name>
    <dbReference type="NCBI Taxonomy" id="2742685"/>
    <lineage>
        <taxon>Bacteria</taxon>
        <taxon>Pseudomonadati</taxon>
        <taxon>Pseudomonadota</taxon>
        <taxon>Gammaproteobacteria</taxon>
        <taxon>Alteromonadales</taxon>
        <taxon>Alteromonadales genera incertae sedis</taxon>
        <taxon>Motilimonas</taxon>
    </lineage>
</organism>